<dbReference type="CDD" id="cd19497">
    <property type="entry name" value="RecA-like_ClpX"/>
    <property type="match status" value="1"/>
</dbReference>
<protein>
    <recommendedName>
        <fullName evidence="6">ATP-dependent Clp protease ATP-binding subunit ClpX</fullName>
    </recommendedName>
</protein>
<feature type="binding site" evidence="6">
    <location>
        <begin position="106"/>
        <end position="113"/>
    </location>
    <ligand>
        <name>ATP</name>
        <dbReference type="ChEBI" id="CHEBI:30616"/>
    </ligand>
</feature>
<dbReference type="InterPro" id="IPR046425">
    <property type="entry name" value="ClpX_bact"/>
</dbReference>
<dbReference type="GO" id="GO:0051082">
    <property type="term" value="F:unfolded protein binding"/>
    <property type="evidence" value="ECO:0007669"/>
    <property type="project" value="UniProtKB-UniRule"/>
</dbReference>
<evidence type="ECO:0000256" key="3">
    <source>
        <dbReference type="ARBA" id="ARBA00022833"/>
    </source>
</evidence>
<feature type="domain" description="AAA+ ATPase" evidence="7">
    <location>
        <begin position="97"/>
        <end position="250"/>
    </location>
</feature>
<sequence>MRTLFRGLPSKDSATSVYICDDCIMQCSERLRQEEMLRAEEAALQGVKRLPSPREIKEILDQYVISQERTKKILSVAVHNHYKRIMFNYCNEDVELEKSNILLIGPTGSGKTLLAQTLAKILDVPFAIADATTLTQAGYVGEDVENILLKLWQNAGQDKERAERGIVYIDEIDKIARTTQNVSITRDVSGEGVQQALLKILEGTVANVPPGGGRKHPHQEYITIDTTNILFICGGAFTGLEKIIEHRVSAKSMGFGAEIVSRRNQNIGKLLAQVTPHDLLKFGFIPEFIGRLPVVATLDKLGEKELIQILTEPRNAIIKQYKKFFELEGVELTFTPAALRTIAQMALKMETGARGLRAILENVMLDIMFDLPSKSAEIAAVEIDSDVIEGKAAPRYIEREKKESA</sequence>
<evidence type="ECO:0000259" key="8">
    <source>
        <dbReference type="SMART" id="SM01086"/>
    </source>
</evidence>
<dbReference type="GO" id="GO:0046872">
    <property type="term" value="F:metal ion binding"/>
    <property type="evidence" value="ECO:0007669"/>
    <property type="project" value="UniProtKB-KW"/>
</dbReference>
<dbReference type="GO" id="GO:0009376">
    <property type="term" value="C:HslUV protease complex"/>
    <property type="evidence" value="ECO:0007669"/>
    <property type="project" value="TreeGrafter"/>
</dbReference>
<gene>
    <name evidence="6" type="primary">clpX</name>
    <name evidence="9" type="ORF">BRCON_0257</name>
</gene>
<evidence type="ECO:0000256" key="4">
    <source>
        <dbReference type="ARBA" id="ARBA00022840"/>
    </source>
</evidence>
<feature type="domain" description="Clp ATPase C-terminal" evidence="8">
    <location>
        <begin position="301"/>
        <end position="394"/>
    </location>
</feature>
<dbReference type="GO" id="GO:0005524">
    <property type="term" value="F:ATP binding"/>
    <property type="evidence" value="ECO:0007669"/>
    <property type="project" value="UniProtKB-UniRule"/>
</dbReference>
<dbReference type="GO" id="GO:0051301">
    <property type="term" value="P:cell division"/>
    <property type="evidence" value="ECO:0007669"/>
    <property type="project" value="TreeGrafter"/>
</dbReference>
<dbReference type="PANTHER" id="PTHR48102">
    <property type="entry name" value="ATP-DEPENDENT CLP PROTEASE ATP-BINDING SUBUNIT CLPX-LIKE, MITOCHONDRIAL-RELATED"/>
    <property type="match status" value="1"/>
</dbReference>
<dbReference type="SMART" id="SM01086">
    <property type="entry name" value="ClpB_D2-small"/>
    <property type="match status" value="1"/>
</dbReference>
<keyword evidence="4 6" id="KW-0067">ATP-binding</keyword>
<dbReference type="InterPro" id="IPR004487">
    <property type="entry name" value="Clp_protease_ATP-bd_su_ClpX"/>
</dbReference>
<evidence type="ECO:0000256" key="6">
    <source>
        <dbReference type="HAMAP-Rule" id="MF_00175"/>
    </source>
</evidence>
<dbReference type="NCBIfam" id="TIGR00382">
    <property type="entry name" value="clpX"/>
    <property type="match status" value="1"/>
</dbReference>
<dbReference type="EMBL" id="CP030759">
    <property type="protein sequence ID" value="AXA35034.1"/>
    <property type="molecule type" value="Genomic_DNA"/>
</dbReference>
<name>A0A2Z4Y1Y1_SUMC1</name>
<evidence type="ECO:0000259" key="7">
    <source>
        <dbReference type="SMART" id="SM00382"/>
    </source>
</evidence>
<dbReference type="FunFam" id="3.40.50.300:FF:000005">
    <property type="entry name" value="ATP-dependent Clp protease ATP-binding subunit ClpX"/>
    <property type="match status" value="1"/>
</dbReference>
<dbReference type="FunFam" id="1.10.8.60:FF:000002">
    <property type="entry name" value="ATP-dependent Clp protease ATP-binding subunit ClpX"/>
    <property type="match status" value="1"/>
</dbReference>
<dbReference type="SMART" id="SM00382">
    <property type="entry name" value="AAA"/>
    <property type="match status" value="1"/>
</dbReference>
<dbReference type="InterPro" id="IPR003959">
    <property type="entry name" value="ATPase_AAA_core"/>
</dbReference>
<dbReference type="GO" id="GO:0140662">
    <property type="term" value="F:ATP-dependent protein folding chaperone"/>
    <property type="evidence" value="ECO:0007669"/>
    <property type="project" value="InterPro"/>
</dbReference>
<dbReference type="GO" id="GO:0016887">
    <property type="term" value="F:ATP hydrolysis activity"/>
    <property type="evidence" value="ECO:0007669"/>
    <property type="project" value="InterPro"/>
</dbReference>
<dbReference type="KEGG" id="schv:BRCON_0257"/>
<dbReference type="AlphaFoldDB" id="A0A2Z4Y1Y1"/>
<keyword evidence="9" id="KW-0645">Protease</keyword>
<comment type="function">
    <text evidence="6">ATP-dependent specificity component of the Clp protease. It directs the protease to specific substrates. Can perform chaperone functions in the absence of ClpP.</text>
</comment>
<dbReference type="InterPro" id="IPR019489">
    <property type="entry name" value="Clp_ATPase_C"/>
</dbReference>
<dbReference type="InterPro" id="IPR050052">
    <property type="entry name" value="ATP-dep_Clp_protease_ClpX"/>
</dbReference>
<comment type="subunit">
    <text evidence="6">Component of the ClpX-ClpP complex. Forms a hexameric ring that, in the presence of ATP, binds to fourteen ClpP subunits assembled into a disk-like structure with a central cavity, resembling the structure of eukaryotic proteasomes.</text>
</comment>
<dbReference type="Pfam" id="PF07724">
    <property type="entry name" value="AAA_2"/>
    <property type="match status" value="1"/>
</dbReference>
<keyword evidence="5 6" id="KW-0143">Chaperone</keyword>
<dbReference type="Gene3D" id="3.40.50.300">
    <property type="entry name" value="P-loop containing nucleotide triphosphate hydrolases"/>
    <property type="match status" value="1"/>
</dbReference>
<reference evidence="9 10" key="1">
    <citation type="submission" date="2018-05" db="EMBL/GenBank/DDBJ databases">
        <title>A metagenomic window into the 2 km-deep terrestrial subsurface aquifer revealed taxonomically and functionally diverse microbial community comprising novel uncultured bacterial lineages.</title>
        <authorList>
            <person name="Kadnikov V.V."/>
            <person name="Mardanov A.V."/>
            <person name="Beletsky A.V."/>
            <person name="Banks D."/>
            <person name="Pimenov N.V."/>
            <person name="Frank Y.A."/>
            <person name="Karnachuk O.V."/>
            <person name="Ravin N.V."/>
        </authorList>
    </citation>
    <scope>NUCLEOTIDE SEQUENCE [LARGE SCALE GENOMIC DNA]</scope>
    <source>
        <strain evidence="9">BY</strain>
    </source>
</reference>
<dbReference type="HAMAP" id="MF_00175">
    <property type="entry name" value="ClpX"/>
    <property type="match status" value="1"/>
</dbReference>
<dbReference type="InterPro" id="IPR003593">
    <property type="entry name" value="AAA+_ATPase"/>
</dbReference>
<proteinExistence type="inferred from homology"/>
<evidence type="ECO:0000256" key="1">
    <source>
        <dbReference type="ARBA" id="ARBA00022723"/>
    </source>
</evidence>
<keyword evidence="2 6" id="KW-0547">Nucleotide-binding</keyword>
<dbReference type="Pfam" id="PF10431">
    <property type="entry name" value="ClpB_D2-small"/>
    <property type="match status" value="1"/>
</dbReference>
<accession>A0A2Z4Y1Y1</accession>
<dbReference type="Proteomes" id="UP000262583">
    <property type="component" value="Chromosome"/>
</dbReference>
<dbReference type="GO" id="GO:0051603">
    <property type="term" value="P:proteolysis involved in protein catabolic process"/>
    <property type="evidence" value="ECO:0007669"/>
    <property type="project" value="TreeGrafter"/>
</dbReference>
<dbReference type="Gene3D" id="1.10.8.60">
    <property type="match status" value="1"/>
</dbReference>
<evidence type="ECO:0000313" key="9">
    <source>
        <dbReference type="EMBL" id="AXA35034.1"/>
    </source>
</evidence>
<dbReference type="PANTHER" id="PTHR48102:SF7">
    <property type="entry name" value="ATP-DEPENDENT CLP PROTEASE ATP-BINDING SUBUNIT CLPX-LIKE, MITOCHONDRIAL"/>
    <property type="match status" value="1"/>
</dbReference>
<comment type="caution">
    <text evidence="6">Lacks conserved residue(s) required for the propagation of feature annotation.</text>
</comment>
<dbReference type="GO" id="GO:0008233">
    <property type="term" value="F:peptidase activity"/>
    <property type="evidence" value="ECO:0007669"/>
    <property type="project" value="UniProtKB-KW"/>
</dbReference>
<evidence type="ECO:0000313" key="10">
    <source>
        <dbReference type="Proteomes" id="UP000262583"/>
    </source>
</evidence>
<keyword evidence="1 6" id="KW-0479">Metal-binding</keyword>
<dbReference type="InterPro" id="IPR027417">
    <property type="entry name" value="P-loop_NTPase"/>
</dbReference>
<dbReference type="NCBIfam" id="NF003745">
    <property type="entry name" value="PRK05342.1"/>
    <property type="match status" value="1"/>
</dbReference>
<dbReference type="SUPFAM" id="SSF52540">
    <property type="entry name" value="P-loop containing nucleoside triphosphate hydrolases"/>
    <property type="match status" value="1"/>
</dbReference>
<comment type="similarity">
    <text evidence="6">Belongs to the ClpX chaperone family.</text>
</comment>
<organism evidence="9 10">
    <name type="scientific">Sumerlaea chitinivorans</name>
    <dbReference type="NCBI Taxonomy" id="2250252"/>
    <lineage>
        <taxon>Bacteria</taxon>
        <taxon>Candidatus Sumerlaeota</taxon>
        <taxon>Candidatus Sumerlaeia</taxon>
        <taxon>Candidatus Sumerlaeales</taxon>
        <taxon>Candidatus Sumerlaeaceae</taxon>
        <taxon>Candidatus Sumerlaea</taxon>
    </lineage>
</organism>
<keyword evidence="3 6" id="KW-0862">Zinc</keyword>
<keyword evidence="9" id="KW-0378">Hydrolase</keyword>
<evidence type="ECO:0000256" key="2">
    <source>
        <dbReference type="ARBA" id="ARBA00022741"/>
    </source>
</evidence>
<evidence type="ECO:0000256" key="5">
    <source>
        <dbReference type="ARBA" id="ARBA00023186"/>
    </source>
</evidence>